<dbReference type="InterPro" id="IPR010985">
    <property type="entry name" value="Ribbon_hlx_hlx"/>
</dbReference>
<dbReference type="RefSeq" id="WP_067010496.1">
    <property type="nucleotide sequence ID" value="NZ_CP065728.1"/>
</dbReference>
<gene>
    <name evidence="1" type="ORF">A7456_07065</name>
    <name evidence="2" type="ORF">I6G26_02525</name>
</gene>
<name>A0A1B8QH57_MORNO</name>
<dbReference type="Proteomes" id="UP000594834">
    <property type="component" value="Chromosome"/>
</dbReference>
<accession>A0A1B8QH57</accession>
<reference evidence="1 3" key="1">
    <citation type="submission" date="2016-05" db="EMBL/GenBank/DDBJ databases">
        <title>Draft genome sequence of Moraxella nonliquefaciens CCUG 348T.</title>
        <authorList>
            <person name="Salva-Serra F."/>
            <person name="Engstrom-Jakobsson H."/>
            <person name="Thorell K."/>
            <person name="Gonzales-Siles L."/>
            <person name="Karlsson R."/>
            <person name="Boulund F."/>
            <person name="Engstrand L."/>
            <person name="Kristiansson E."/>
            <person name="Moore E."/>
        </authorList>
    </citation>
    <scope>NUCLEOTIDE SEQUENCE [LARGE SCALE GENOMIC DNA]</scope>
    <source>
        <strain evidence="1 3">CCUG 348</strain>
    </source>
</reference>
<proteinExistence type="predicted"/>
<dbReference type="EMBL" id="CP065728">
    <property type="protein sequence ID" value="QPT44926.1"/>
    <property type="molecule type" value="Genomic_DNA"/>
</dbReference>
<protein>
    <submittedName>
        <fullName evidence="1">Uncharacterized protein</fullName>
    </submittedName>
</protein>
<dbReference type="AlphaFoldDB" id="A0A1B8QH57"/>
<dbReference type="Proteomes" id="UP000092575">
    <property type="component" value="Unassembled WGS sequence"/>
</dbReference>
<reference evidence="2 4" key="2">
    <citation type="submission" date="2020-12" db="EMBL/GenBank/DDBJ databases">
        <title>FDA dAtabase for Regulatory Grade micrObial Sequences (FDA-ARGOS): Supporting development and validation of Infectious Disease Dx tests.</title>
        <authorList>
            <person name="Sproer C."/>
            <person name="Gronow S."/>
            <person name="Severitt S."/>
            <person name="Schroder I."/>
            <person name="Tallon L."/>
            <person name="Sadzewicz L."/>
            <person name="Zhao X."/>
            <person name="Boylan J."/>
            <person name="Ott S."/>
            <person name="Bowen H."/>
            <person name="Vavikolanu K."/>
            <person name="Mehta A."/>
            <person name="Aluvathingal J."/>
            <person name="Nadendla S."/>
            <person name="Lowell S."/>
            <person name="Myers T."/>
            <person name="Yan Y."/>
            <person name="Sichtig H."/>
        </authorList>
    </citation>
    <scope>NUCLEOTIDE SEQUENCE [LARGE SCALE GENOMIC DNA]</scope>
    <source>
        <strain evidence="2 4">FDAARGOS_869</strain>
    </source>
</reference>
<organism evidence="1 3">
    <name type="scientific">Moraxella nonliquefaciens</name>
    <dbReference type="NCBI Taxonomy" id="478"/>
    <lineage>
        <taxon>Bacteria</taxon>
        <taxon>Pseudomonadati</taxon>
        <taxon>Pseudomonadota</taxon>
        <taxon>Gammaproteobacteria</taxon>
        <taxon>Moraxellales</taxon>
        <taxon>Moraxellaceae</taxon>
        <taxon>Moraxella</taxon>
    </lineage>
</organism>
<keyword evidence="4" id="KW-1185">Reference proteome</keyword>
<evidence type="ECO:0000313" key="2">
    <source>
        <dbReference type="EMBL" id="QPT44926.1"/>
    </source>
</evidence>
<evidence type="ECO:0000313" key="4">
    <source>
        <dbReference type="Proteomes" id="UP000594834"/>
    </source>
</evidence>
<sequence length="70" mass="8086">MPAQHRNYISQTNVKLPNDLKEWARQQASQDFQSLSDLIYKLINEGKKRRETTKTVCDTQLGASIQHLSL</sequence>
<evidence type="ECO:0000313" key="1">
    <source>
        <dbReference type="EMBL" id="OBX82492.1"/>
    </source>
</evidence>
<dbReference type="EMBL" id="LXTW01000037">
    <property type="protein sequence ID" value="OBX82492.1"/>
    <property type="molecule type" value="Genomic_DNA"/>
</dbReference>
<dbReference type="SUPFAM" id="SSF47598">
    <property type="entry name" value="Ribbon-helix-helix"/>
    <property type="match status" value="1"/>
</dbReference>
<evidence type="ECO:0000313" key="3">
    <source>
        <dbReference type="Proteomes" id="UP000092575"/>
    </source>
</evidence>
<dbReference type="GO" id="GO:0006355">
    <property type="term" value="P:regulation of DNA-templated transcription"/>
    <property type="evidence" value="ECO:0007669"/>
    <property type="project" value="InterPro"/>
</dbReference>